<evidence type="ECO:0000259" key="4">
    <source>
        <dbReference type="PROSITE" id="PS50943"/>
    </source>
</evidence>
<dbReference type="Pfam" id="PF01381">
    <property type="entry name" value="HTH_3"/>
    <property type="match status" value="1"/>
</dbReference>
<organism evidence="5 6">
    <name type="scientific">Shewanella baltica (strain OS155 / ATCC BAA-1091)</name>
    <dbReference type="NCBI Taxonomy" id="325240"/>
    <lineage>
        <taxon>Bacteria</taxon>
        <taxon>Pseudomonadati</taxon>
        <taxon>Pseudomonadota</taxon>
        <taxon>Gammaproteobacteria</taxon>
        <taxon>Alteromonadales</taxon>
        <taxon>Shewanellaceae</taxon>
        <taxon>Shewanella</taxon>
    </lineage>
</organism>
<dbReference type="InterPro" id="IPR015927">
    <property type="entry name" value="Peptidase_S24_S26A/B/C"/>
</dbReference>
<dbReference type="Gene3D" id="1.10.260.40">
    <property type="entry name" value="lambda repressor-like DNA-binding domains"/>
    <property type="match status" value="1"/>
</dbReference>
<proteinExistence type="predicted"/>
<evidence type="ECO:0000313" key="6">
    <source>
        <dbReference type="Proteomes" id="UP000001557"/>
    </source>
</evidence>
<dbReference type="Pfam" id="PF00717">
    <property type="entry name" value="Peptidase_S24"/>
    <property type="match status" value="1"/>
</dbReference>
<keyword evidence="3" id="KW-0804">Transcription</keyword>
<dbReference type="InterPro" id="IPR036286">
    <property type="entry name" value="LexA/Signal_pep-like_sf"/>
</dbReference>
<dbReference type="GO" id="GO:0003677">
    <property type="term" value="F:DNA binding"/>
    <property type="evidence" value="ECO:0007669"/>
    <property type="project" value="UniProtKB-KW"/>
</dbReference>
<gene>
    <name evidence="5" type="ordered locus">Sbal_4418</name>
</gene>
<dbReference type="SMART" id="SM00530">
    <property type="entry name" value="HTH_XRE"/>
    <property type="match status" value="1"/>
</dbReference>
<dbReference type="HOGENOM" id="CLU_066192_1_4_6"/>
<dbReference type="InterPro" id="IPR039418">
    <property type="entry name" value="LexA-like"/>
</dbReference>
<dbReference type="OrthoDB" id="8613261at2"/>
<keyword evidence="1" id="KW-0805">Transcription regulation</keyword>
<keyword evidence="2" id="KW-0238">DNA-binding</keyword>
<dbReference type="AlphaFoldDB" id="A3DB54"/>
<keyword evidence="6" id="KW-1185">Reference proteome</keyword>
<dbReference type="Gene3D" id="2.10.109.10">
    <property type="entry name" value="Umud Fragment, subunit A"/>
    <property type="match status" value="1"/>
</dbReference>
<evidence type="ECO:0000256" key="2">
    <source>
        <dbReference type="ARBA" id="ARBA00023125"/>
    </source>
</evidence>
<reference evidence="5 6" key="1">
    <citation type="submission" date="2007-02" db="EMBL/GenBank/DDBJ databases">
        <title>Complete sequence of plasmid pSbal02 of Shewanella baltica OS155.</title>
        <authorList>
            <consortium name="US DOE Joint Genome Institute"/>
            <person name="Copeland A."/>
            <person name="Lucas S."/>
            <person name="Lapidus A."/>
            <person name="Barry K."/>
            <person name="Detter J.C."/>
            <person name="Glavina del Rio T."/>
            <person name="Hammon N."/>
            <person name="Israni S."/>
            <person name="Dalin E."/>
            <person name="Tice H."/>
            <person name="Pitluck S."/>
            <person name="Sims D.R."/>
            <person name="Brettin T."/>
            <person name="Bruce D."/>
            <person name="Han C."/>
            <person name="Tapia R."/>
            <person name="Brainard J."/>
            <person name="Schmutz J."/>
            <person name="Larimer F."/>
            <person name="Land M."/>
            <person name="Hauser L."/>
            <person name="Kyrpides N."/>
            <person name="Mikhailova N."/>
            <person name="Brettar I."/>
            <person name="Klappenbach J."/>
            <person name="Konstantinidis K."/>
            <person name="Rodrigues J."/>
            <person name="Tiedje J."/>
            <person name="Richardson P."/>
        </authorList>
    </citation>
    <scope>NUCLEOTIDE SEQUENCE [LARGE SCALE GENOMIC DNA]</scope>
    <source>
        <strain evidence="6">OS155 / ATCC BAA-1091</strain>
        <plasmid evidence="5 6">pSbal02</plasmid>
    </source>
</reference>
<feature type="domain" description="HTH cro/C1-type" evidence="4">
    <location>
        <begin position="8"/>
        <end position="62"/>
    </location>
</feature>
<dbReference type="InterPro" id="IPR001387">
    <property type="entry name" value="Cro/C1-type_HTH"/>
</dbReference>
<evidence type="ECO:0000256" key="3">
    <source>
        <dbReference type="ARBA" id="ARBA00023163"/>
    </source>
</evidence>
<dbReference type="EMBL" id="CP000565">
    <property type="protein sequence ID" value="ABN63967.1"/>
    <property type="molecule type" value="Genomic_DNA"/>
</dbReference>
<evidence type="ECO:0000313" key="5">
    <source>
        <dbReference type="EMBL" id="ABN63967.1"/>
    </source>
</evidence>
<evidence type="ECO:0000256" key="1">
    <source>
        <dbReference type="ARBA" id="ARBA00023015"/>
    </source>
</evidence>
<dbReference type="InterPro" id="IPR010982">
    <property type="entry name" value="Lambda_DNA-bd_dom_sf"/>
</dbReference>
<dbReference type="Proteomes" id="UP000001557">
    <property type="component" value="Plasmid pSbal02"/>
</dbReference>
<protein>
    <submittedName>
        <fullName evidence="5">Putative phage repressor</fullName>
    </submittedName>
</protein>
<accession>A3DB54</accession>
<name>A3DB54_SHEB5</name>
<dbReference type="PANTHER" id="PTHR40661:SF2">
    <property type="entry name" value="HTH-TYPE TRANSCRIPTIONAL REGULATOR PRTR"/>
    <property type="match status" value="1"/>
</dbReference>
<geneLocation type="plasmid" evidence="5 6">
    <name>pSbal02</name>
</geneLocation>
<dbReference type="PANTHER" id="PTHR40661">
    <property type="match status" value="1"/>
</dbReference>
<dbReference type="PROSITE" id="PS50943">
    <property type="entry name" value="HTH_CROC1"/>
    <property type="match status" value="1"/>
</dbReference>
<dbReference type="RefSeq" id="WP_011839982.1">
    <property type="nucleotide sequence ID" value="NC_009036.1"/>
</dbReference>
<dbReference type="CDD" id="cd00093">
    <property type="entry name" value="HTH_XRE"/>
    <property type="match status" value="1"/>
</dbReference>
<dbReference type="SUPFAM" id="SSF51306">
    <property type="entry name" value="LexA/Signal peptidase"/>
    <property type="match status" value="1"/>
</dbReference>
<dbReference type="KEGG" id="sbl:Sbal_4418"/>
<keyword evidence="5" id="KW-0614">Plasmid</keyword>
<dbReference type="CDD" id="cd06529">
    <property type="entry name" value="S24_LexA-like"/>
    <property type="match status" value="1"/>
</dbReference>
<dbReference type="SUPFAM" id="SSF47413">
    <property type="entry name" value="lambda repressor-like DNA-binding domains"/>
    <property type="match status" value="1"/>
</dbReference>
<sequence length="213" mass="23786">MKKIGHRIKTRRKLKGLTQEALGLAVGVSKVSVSSWELGKNSMHPELLNKVAGVLGVDAHWLLTGESFATLEDEKDSVFWAPKYKNIKAAAGAGCCHDDCLDEDEDEVPIPIKFVKNQTNKDQIFCVCVSGDSMEPVLSDGSIIAMNSSDTIIKDGKMYLVKQDDLLRVKVIHLLPKDMVLKSYNPNFKDETYNIKKDNIQILGRVFWFTSGR</sequence>